<evidence type="ECO:0000256" key="4">
    <source>
        <dbReference type="ARBA" id="ARBA00022729"/>
    </source>
</evidence>
<protein>
    <submittedName>
        <fullName evidence="7">Molybdate transport system substrate-binding protein</fullName>
    </submittedName>
</protein>
<dbReference type="InterPro" id="IPR005950">
    <property type="entry name" value="ModA"/>
</dbReference>
<evidence type="ECO:0000256" key="3">
    <source>
        <dbReference type="ARBA" id="ARBA00022723"/>
    </source>
</evidence>
<gene>
    <name evidence="7" type="ORF">J2S13_002482</name>
</gene>
<dbReference type="Pfam" id="PF13531">
    <property type="entry name" value="SBP_bac_11"/>
    <property type="match status" value="1"/>
</dbReference>
<dbReference type="GO" id="GO:1901359">
    <property type="term" value="F:tungstate binding"/>
    <property type="evidence" value="ECO:0007669"/>
    <property type="project" value="UniProtKB-ARBA"/>
</dbReference>
<evidence type="ECO:0000256" key="5">
    <source>
        <dbReference type="PIRSR" id="PIRSR004846-1"/>
    </source>
</evidence>
<dbReference type="InterPro" id="IPR050682">
    <property type="entry name" value="ModA/WtpA"/>
</dbReference>
<dbReference type="Gene3D" id="3.40.190.10">
    <property type="entry name" value="Periplasmic binding protein-like II"/>
    <property type="match status" value="2"/>
</dbReference>
<dbReference type="CDD" id="cd13537">
    <property type="entry name" value="PBP2_YvgL_like"/>
    <property type="match status" value="1"/>
</dbReference>
<dbReference type="PANTHER" id="PTHR30632">
    <property type="entry name" value="MOLYBDATE-BINDING PERIPLASMIC PROTEIN"/>
    <property type="match status" value="1"/>
</dbReference>
<comment type="similarity">
    <text evidence="1">Belongs to the bacterial solute-binding protein ModA family.</text>
</comment>
<dbReference type="Proteomes" id="UP001237207">
    <property type="component" value="Unassembled WGS sequence"/>
</dbReference>
<feature type="binding site" evidence="5">
    <location>
        <position position="80"/>
    </location>
    <ligand>
        <name>molybdate</name>
        <dbReference type="ChEBI" id="CHEBI:36264"/>
    </ligand>
</feature>
<dbReference type="InterPro" id="IPR041879">
    <property type="entry name" value="YvgL-like_PBP2"/>
</dbReference>
<dbReference type="GO" id="GO:0030973">
    <property type="term" value="F:molybdate ion binding"/>
    <property type="evidence" value="ECO:0007669"/>
    <property type="project" value="UniProtKB-ARBA"/>
</dbReference>
<dbReference type="SUPFAM" id="SSF53850">
    <property type="entry name" value="Periplasmic binding protein-like II"/>
    <property type="match status" value="1"/>
</dbReference>
<dbReference type="PANTHER" id="PTHR30632:SF0">
    <property type="entry name" value="SULFATE-BINDING PROTEIN"/>
    <property type="match status" value="1"/>
</dbReference>
<evidence type="ECO:0000256" key="6">
    <source>
        <dbReference type="SAM" id="SignalP"/>
    </source>
</evidence>
<dbReference type="GO" id="GO:0046872">
    <property type="term" value="F:metal ion binding"/>
    <property type="evidence" value="ECO:0007669"/>
    <property type="project" value="UniProtKB-KW"/>
</dbReference>
<dbReference type="AlphaFoldDB" id="A0AAJ1WJV3"/>
<evidence type="ECO:0000256" key="1">
    <source>
        <dbReference type="ARBA" id="ARBA00009175"/>
    </source>
</evidence>
<organism evidence="7 8">
    <name type="scientific">Oikeobacillus pervagus</name>
    <dbReference type="NCBI Taxonomy" id="1325931"/>
    <lineage>
        <taxon>Bacteria</taxon>
        <taxon>Bacillati</taxon>
        <taxon>Bacillota</taxon>
        <taxon>Bacilli</taxon>
        <taxon>Bacillales</taxon>
        <taxon>Bacillaceae</taxon>
        <taxon>Oikeobacillus</taxon>
    </lineage>
</organism>
<comment type="caution">
    <text evidence="7">The sequence shown here is derived from an EMBL/GenBank/DDBJ whole genome shotgun (WGS) entry which is preliminary data.</text>
</comment>
<feature type="binding site" evidence="5">
    <location>
        <position position="189"/>
    </location>
    <ligand>
        <name>molybdate</name>
        <dbReference type="ChEBI" id="CHEBI:36264"/>
    </ligand>
</feature>
<feature type="binding site" evidence="5">
    <location>
        <position position="207"/>
    </location>
    <ligand>
        <name>molybdate</name>
        <dbReference type="ChEBI" id="CHEBI:36264"/>
    </ligand>
</feature>
<dbReference type="NCBIfam" id="TIGR01256">
    <property type="entry name" value="modA"/>
    <property type="match status" value="1"/>
</dbReference>
<feature type="binding site" evidence="5">
    <location>
        <position position="162"/>
    </location>
    <ligand>
        <name>molybdate</name>
        <dbReference type="ChEBI" id="CHEBI:36264"/>
    </ligand>
</feature>
<name>A0AAJ1WJV3_9BACI</name>
<feature type="chain" id="PRO_5042512039" evidence="6">
    <location>
        <begin position="21"/>
        <end position="270"/>
    </location>
</feature>
<accession>A0AAJ1WJV3</accession>
<keyword evidence="2 5" id="KW-0500">Molybdenum</keyword>
<keyword evidence="3 5" id="KW-0479">Metal-binding</keyword>
<keyword evidence="4 6" id="KW-0732">Signal</keyword>
<evidence type="ECO:0000313" key="8">
    <source>
        <dbReference type="Proteomes" id="UP001237207"/>
    </source>
</evidence>
<dbReference type="GO" id="GO:0015689">
    <property type="term" value="P:molybdate ion transport"/>
    <property type="evidence" value="ECO:0007669"/>
    <property type="project" value="InterPro"/>
</dbReference>
<proteinExistence type="inferred from homology"/>
<dbReference type="PIRSF" id="PIRSF004846">
    <property type="entry name" value="ModA"/>
    <property type="match status" value="1"/>
</dbReference>
<evidence type="ECO:0000256" key="2">
    <source>
        <dbReference type="ARBA" id="ARBA00022505"/>
    </source>
</evidence>
<feature type="signal peptide" evidence="6">
    <location>
        <begin position="1"/>
        <end position="20"/>
    </location>
</feature>
<reference evidence="7" key="1">
    <citation type="submission" date="2023-07" db="EMBL/GenBank/DDBJ databases">
        <title>Genomic Encyclopedia of Type Strains, Phase IV (KMG-IV): sequencing the most valuable type-strain genomes for metagenomic binning, comparative biology and taxonomic classification.</title>
        <authorList>
            <person name="Goeker M."/>
        </authorList>
    </citation>
    <scope>NUCLEOTIDE SEQUENCE</scope>
    <source>
        <strain evidence="7">DSM 23947</strain>
    </source>
</reference>
<feature type="binding site" evidence="5">
    <location>
        <position position="52"/>
    </location>
    <ligand>
        <name>molybdate</name>
        <dbReference type="ChEBI" id="CHEBI:36264"/>
    </ligand>
</feature>
<keyword evidence="8" id="KW-1185">Reference proteome</keyword>
<dbReference type="PROSITE" id="PS51257">
    <property type="entry name" value="PROKAR_LIPOPROTEIN"/>
    <property type="match status" value="1"/>
</dbReference>
<dbReference type="RefSeq" id="WP_307258056.1">
    <property type="nucleotide sequence ID" value="NZ_JAUSUC010000034.1"/>
</dbReference>
<sequence length="270" mass="29949">MKKFSSVFLTFFLIATMIFSGCQSKENDTGEQVEKDQKTTEKVELTVSAAASLTDAMAEIEKAFLKEYSSIDLTFSFGGSGNLAKQIEQGAPVDVFLSADSKWTDTLAKKDLVLKDTITSFTGNKLVLISPKDSEPNITSFQELKSNDWKQLSIGEPESVPAGQYSKDTLESINLWNHVKDKIIFAKDVRQVLTYVESGNADLGIVYSSDALMSDKVQVLAEAEEKWHDPIVYPAAVVKASKHQDEAKQFVEFLSSEKAQSILKKYGFKK</sequence>
<evidence type="ECO:0000313" key="7">
    <source>
        <dbReference type="EMBL" id="MDQ0216060.1"/>
    </source>
</evidence>
<dbReference type="EMBL" id="JAUSUC010000034">
    <property type="protein sequence ID" value="MDQ0216060.1"/>
    <property type="molecule type" value="Genomic_DNA"/>
</dbReference>
<dbReference type="FunFam" id="3.40.190.10:FF:000035">
    <property type="entry name" value="Molybdate ABC transporter substrate-binding protein"/>
    <property type="match status" value="1"/>
</dbReference>